<dbReference type="Gene3D" id="3.30.300.30">
    <property type="match status" value="1"/>
</dbReference>
<dbReference type="CDD" id="cd05936">
    <property type="entry name" value="FC-FACS_FadD_like"/>
    <property type="match status" value="1"/>
</dbReference>
<sequence length="565" mass="63635">MARGEFFWTKYYPEGVPEQIEIPSVPLYHLLEQAVQRHPNNIATIFMGHKLTFTQLKEQVDRFATALDALGVKKGDRVAVMLPNCPQTVIAYYAIVSIGAVAVMTNPLYMERELSHQLRDADVQTLIYLDALGQKVFNVLPQTRVKNLIVTGVQDYLPLPLNLLYPIKAKKQGQVLDVPKDRGILRFKELLQRHSPQPPRVQLDPENDLALLQYTGGTTGLSKGAMLTHKNLVANVMQVRSWFPDCQEGEERILGALPFFHVFGMTVVMNFAIYCCSTMILLPRFEIDTVLQQINKYRPTLFPGAPTMYVAVISHPEVKKYDISSIKACISGAAPLPVEVQEKFESLTGGKLVEGYGLTESSPVTHSNPIYGTRIAGSIGQPVPNTNVKIMDTELGTREMPLGEIGELCIKGPQVMKGYWNMPDETAKTLRDGWLYTGDIARMDEQGFTYIVDRKKDMVIAGGYNIYPREVEEVLYEHDKVQEAVVAGVPDPYRGETLKAYIILKEGQQASEQEIIDFCYKHLAKYKVPKKVEFRDELPKTMVGKILRRILVEEEKAKLEKAAKK</sequence>
<gene>
    <name evidence="6" type="ORF">LX24_02665</name>
</gene>
<dbReference type="Pfam" id="PF13193">
    <property type="entry name" value="AMP-binding_C"/>
    <property type="match status" value="1"/>
</dbReference>
<comment type="caution">
    <text evidence="6">The sequence shown here is derived from an EMBL/GenBank/DDBJ whole genome shotgun (WGS) entry which is preliminary data.</text>
</comment>
<feature type="transmembrane region" description="Helical" evidence="3">
    <location>
        <begin position="90"/>
        <end position="109"/>
    </location>
</feature>
<dbReference type="InterPro" id="IPR042099">
    <property type="entry name" value="ANL_N_sf"/>
</dbReference>
<dbReference type="RefSeq" id="WP_166512608.1">
    <property type="nucleotide sequence ID" value="NZ_VNHM01000019.1"/>
</dbReference>
<keyword evidence="3" id="KW-0812">Transmembrane</keyword>
<keyword evidence="2" id="KW-0436">Ligase</keyword>
<evidence type="ECO:0000259" key="4">
    <source>
        <dbReference type="Pfam" id="PF00501"/>
    </source>
</evidence>
<reference evidence="6 7" key="1">
    <citation type="submission" date="2019-07" db="EMBL/GenBank/DDBJ databases">
        <title>Genomic Encyclopedia of Type Strains, Phase I: the one thousand microbial genomes (KMG-I) project.</title>
        <authorList>
            <person name="Kyrpides N."/>
        </authorList>
    </citation>
    <scope>NUCLEOTIDE SEQUENCE [LARGE SCALE GENOMIC DNA]</scope>
    <source>
        <strain evidence="6 7">DSM 6562</strain>
    </source>
</reference>
<dbReference type="InterPro" id="IPR025110">
    <property type="entry name" value="AMP-bd_C"/>
</dbReference>
<feature type="domain" description="AMP-dependent synthetase/ligase" evidence="4">
    <location>
        <begin position="31"/>
        <end position="420"/>
    </location>
</feature>
<dbReference type="FunFam" id="3.30.300.30:FF:000008">
    <property type="entry name" value="2,3-dihydroxybenzoate-AMP ligase"/>
    <property type="match status" value="1"/>
</dbReference>
<dbReference type="InterPro" id="IPR050237">
    <property type="entry name" value="ATP-dep_AMP-bd_enzyme"/>
</dbReference>
<accession>A0A5S4ZQ73</accession>
<dbReference type="InterPro" id="IPR020845">
    <property type="entry name" value="AMP-binding_CS"/>
</dbReference>
<dbReference type="GO" id="GO:0016877">
    <property type="term" value="F:ligase activity, forming carbon-sulfur bonds"/>
    <property type="evidence" value="ECO:0007669"/>
    <property type="project" value="UniProtKB-ARBA"/>
</dbReference>
<proteinExistence type="inferred from homology"/>
<comment type="similarity">
    <text evidence="1">Belongs to the ATP-dependent AMP-binding enzyme family.</text>
</comment>
<keyword evidence="3" id="KW-1133">Transmembrane helix</keyword>
<evidence type="ECO:0000256" key="1">
    <source>
        <dbReference type="ARBA" id="ARBA00006432"/>
    </source>
</evidence>
<keyword evidence="3" id="KW-0472">Membrane</keyword>
<dbReference type="PANTHER" id="PTHR43767">
    <property type="entry name" value="LONG-CHAIN-FATTY-ACID--COA LIGASE"/>
    <property type="match status" value="1"/>
</dbReference>
<protein>
    <submittedName>
        <fullName evidence="6">Long-chain acyl-CoA synthetase</fullName>
    </submittedName>
</protein>
<dbReference type="Pfam" id="PF00501">
    <property type="entry name" value="AMP-binding"/>
    <property type="match status" value="1"/>
</dbReference>
<dbReference type="PROSITE" id="PS00455">
    <property type="entry name" value="AMP_BINDING"/>
    <property type="match status" value="1"/>
</dbReference>
<evidence type="ECO:0000313" key="7">
    <source>
        <dbReference type="Proteomes" id="UP000323166"/>
    </source>
</evidence>
<dbReference type="InterPro" id="IPR045851">
    <property type="entry name" value="AMP-bd_C_sf"/>
</dbReference>
<dbReference type="PANTHER" id="PTHR43767:SF9">
    <property type="entry name" value="LONG-CHAIN-FATTY-ACID--COA LIGASE"/>
    <property type="match status" value="1"/>
</dbReference>
<dbReference type="InterPro" id="IPR000873">
    <property type="entry name" value="AMP-dep_synth/lig_dom"/>
</dbReference>
<dbReference type="EMBL" id="VNHM01000019">
    <property type="protein sequence ID" value="TYO93339.1"/>
    <property type="molecule type" value="Genomic_DNA"/>
</dbReference>
<evidence type="ECO:0000313" key="6">
    <source>
        <dbReference type="EMBL" id="TYO93339.1"/>
    </source>
</evidence>
<evidence type="ECO:0000259" key="5">
    <source>
        <dbReference type="Pfam" id="PF13193"/>
    </source>
</evidence>
<keyword evidence="7" id="KW-1185">Reference proteome</keyword>
<dbReference type="Proteomes" id="UP000323166">
    <property type="component" value="Unassembled WGS sequence"/>
</dbReference>
<evidence type="ECO:0000256" key="3">
    <source>
        <dbReference type="SAM" id="Phobius"/>
    </source>
</evidence>
<dbReference type="SUPFAM" id="SSF56801">
    <property type="entry name" value="Acetyl-CoA synthetase-like"/>
    <property type="match status" value="1"/>
</dbReference>
<dbReference type="NCBIfam" id="NF004837">
    <property type="entry name" value="PRK06187.1"/>
    <property type="match status" value="1"/>
</dbReference>
<feature type="transmembrane region" description="Helical" evidence="3">
    <location>
        <begin position="259"/>
        <end position="282"/>
    </location>
</feature>
<feature type="domain" description="AMP-binding enzyme C-terminal" evidence="5">
    <location>
        <begin position="470"/>
        <end position="545"/>
    </location>
</feature>
<organism evidence="6 7">
    <name type="scientific">Desulfallas thermosapovorans DSM 6562</name>
    <dbReference type="NCBI Taxonomy" id="1121431"/>
    <lineage>
        <taxon>Bacteria</taxon>
        <taxon>Bacillati</taxon>
        <taxon>Bacillota</taxon>
        <taxon>Clostridia</taxon>
        <taxon>Eubacteriales</taxon>
        <taxon>Desulfallaceae</taxon>
        <taxon>Desulfallas</taxon>
    </lineage>
</organism>
<dbReference type="FunFam" id="3.40.50.12780:FF:000003">
    <property type="entry name" value="Long-chain-fatty-acid--CoA ligase FadD"/>
    <property type="match status" value="1"/>
</dbReference>
<dbReference type="Gene3D" id="3.40.50.12780">
    <property type="entry name" value="N-terminal domain of ligase-like"/>
    <property type="match status" value="1"/>
</dbReference>
<name>A0A5S4ZQ73_9FIRM</name>
<evidence type="ECO:0000256" key="2">
    <source>
        <dbReference type="ARBA" id="ARBA00022598"/>
    </source>
</evidence>
<dbReference type="AlphaFoldDB" id="A0A5S4ZQ73"/>